<dbReference type="Proteomes" id="UP000380867">
    <property type="component" value="Unassembled WGS sequence"/>
</dbReference>
<proteinExistence type="predicted"/>
<evidence type="ECO:0000313" key="1">
    <source>
        <dbReference type="EMBL" id="KAA1395665.1"/>
    </source>
</evidence>
<dbReference type="AlphaFoldDB" id="A0A5M4FBJ6"/>
<sequence length="320" mass="33704">MSERRRVNVNTGVKVGVFVAGLCVVFGAAAAIGNVVGPVDSEPAAMDHADDDAMTDMPGMSEGGDEPPGGLQVAQNGYRFVLDEPDQEAADPALVSFTILAPNGRPLTDYATLHDKKLHFIVAKRDLSGFQHVHPTLDEHGTWTARIALTPGPWRAFADFDPAGKDPQLTLGADLSVAGDFAATPLPEPSRTATVGDYTVTLDGDAEAGAQSKLTLTVTKDGKPVTDLQPYLAAYGHLVALRDGDLAYLHVHPDGEPGDGTTKPGPRITFHAAFPSEGSYRLYLDFKHGGVVRTAEFTVEAGTSASTGEADAHDDSEHGH</sequence>
<name>A0A5M4FBJ6_9ACTN</name>
<evidence type="ECO:0000313" key="2">
    <source>
        <dbReference type="Proteomes" id="UP000380867"/>
    </source>
</evidence>
<accession>A0A5M4FBJ6</accession>
<protein>
    <recommendedName>
        <fullName evidence="3">Heavy-metal-associated domain-containing protein</fullName>
    </recommendedName>
</protein>
<organism evidence="1 2">
    <name type="scientific">Aeromicrobium ginsengisoli</name>
    <dbReference type="NCBI Taxonomy" id="363867"/>
    <lineage>
        <taxon>Bacteria</taxon>
        <taxon>Bacillati</taxon>
        <taxon>Actinomycetota</taxon>
        <taxon>Actinomycetes</taxon>
        <taxon>Propionibacteriales</taxon>
        <taxon>Nocardioidaceae</taxon>
        <taxon>Aeromicrobium</taxon>
    </lineage>
</organism>
<dbReference type="OrthoDB" id="128043at2"/>
<evidence type="ECO:0008006" key="3">
    <source>
        <dbReference type="Google" id="ProtNLM"/>
    </source>
</evidence>
<reference evidence="1" key="1">
    <citation type="submission" date="2019-09" db="EMBL/GenBank/DDBJ databases">
        <authorList>
            <person name="Li J."/>
        </authorList>
    </citation>
    <scope>NUCLEOTIDE SEQUENCE [LARGE SCALE GENOMIC DNA]</scope>
    <source>
        <strain evidence="1">JCM 14732</strain>
    </source>
</reference>
<gene>
    <name evidence="1" type="ORF">ESP70_016075</name>
</gene>
<dbReference type="EMBL" id="SDPQ02000003">
    <property type="protein sequence ID" value="KAA1395665.1"/>
    <property type="molecule type" value="Genomic_DNA"/>
</dbReference>
<keyword evidence="2" id="KW-1185">Reference proteome</keyword>
<comment type="caution">
    <text evidence="1">The sequence shown here is derived from an EMBL/GenBank/DDBJ whole genome shotgun (WGS) entry which is preliminary data.</text>
</comment>